<comment type="caution">
    <text evidence="1">The sequence shown here is derived from an EMBL/GenBank/DDBJ whole genome shotgun (WGS) entry which is preliminary data.</text>
</comment>
<protein>
    <submittedName>
        <fullName evidence="1">Uncharacterized protein</fullName>
    </submittedName>
</protein>
<dbReference type="Proteomes" id="UP000031950">
    <property type="component" value="Unassembled WGS sequence"/>
</dbReference>
<reference evidence="1 2" key="1">
    <citation type="submission" date="2015-01" db="EMBL/GenBank/DDBJ databases">
        <title>Genome sequence of Jeotgalibacillus alimentarius.</title>
        <authorList>
            <person name="Goh K.M."/>
            <person name="Chan K.-G."/>
            <person name="Yaakop A.S."/>
            <person name="Ee R."/>
            <person name="Gan H.M."/>
            <person name="Chan C.S."/>
        </authorList>
    </citation>
    <scope>NUCLEOTIDE SEQUENCE [LARGE SCALE GENOMIC DNA]</scope>
    <source>
        <strain evidence="1 2">YKJ-13</strain>
    </source>
</reference>
<organism evidence="1 2">
    <name type="scientific">Jeotgalibacillus alimentarius</name>
    <dbReference type="NCBI Taxonomy" id="135826"/>
    <lineage>
        <taxon>Bacteria</taxon>
        <taxon>Bacillati</taxon>
        <taxon>Bacillota</taxon>
        <taxon>Bacilli</taxon>
        <taxon>Bacillales</taxon>
        <taxon>Caryophanaceae</taxon>
        <taxon>Jeotgalibacillus</taxon>
    </lineage>
</organism>
<proteinExistence type="predicted"/>
<dbReference type="AlphaFoldDB" id="A0A0C2RXV2"/>
<accession>A0A0C2RXV2</accession>
<evidence type="ECO:0000313" key="1">
    <source>
        <dbReference type="EMBL" id="KIL46599.1"/>
    </source>
</evidence>
<name>A0A0C2RXV2_9BACL</name>
<keyword evidence="2" id="KW-1185">Reference proteome</keyword>
<evidence type="ECO:0000313" key="2">
    <source>
        <dbReference type="Proteomes" id="UP000031950"/>
    </source>
</evidence>
<dbReference type="EMBL" id="JXRQ01000025">
    <property type="protein sequence ID" value="KIL46599.1"/>
    <property type="molecule type" value="Genomic_DNA"/>
</dbReference>
<sequence>MIAVSATTAALAQYYISQKYLVFTTQITYNDSNFRKE</sequence>
<gene>
    <name evidence="1" type="ORF">KP77_27260</name>
</gene>